<dbReference type="STRING" id="94237.ENSMMOP00000002696"/>
<dbReference type="PRINTS" id="PR00759">
    <property type="entry name" value="BASICPTASE"/>
</dbReference>
<dbReference type="Proteomes" id="UP000261620">
    <property type="component" value="Unplaced"/>
</dbReference>
<dbReference type="SMART" id="SM00131">
    <property type="entry name" value="KU"/>
    <property type="match status" value="1"/>
</dbReference>
<dbReference type="Gene3D" id="4.10.410.10">
    <property type="entry name" value="Pancreatic trypsin inhibitor Kunitz domain"/>
    <property type="match status" value="1"/>
</dbReference>
<feature type="domain" description="BPTI/Kunitz inhibitor" evidence="2">
    <location>
        <begin position="23"/>
        <end position="73"/>
    </location>
</feature>
<dbReference type="InterPro" id="IPR050098">
    <property type="entry name" value="TFPI/VKTCI-like"/>
</dbReference>
<reference evidence="3" key="1">
    <citation type="submission" date="2025-08" db="UniProtKB">
        <authorList>
            <consortium name="Ensembl"/>
        </authorList>
    </citation>
    <scope>IDENTIFICATION</scope>
</reference>
<evidence type="ECO:0000313" key="3">
    <source>
        <dbReference type="Ensembl" id="ENSMMOP00000002696.1"/>
    </source>
</evidence>
<dbReference type="GO" id="GO:0005615">
    <property type="term" value="C:extracellular space"/>
    <property type="evidence" value="ECO:0007669"/>
    <property type="project" value="TreeGrafter"/>
</dbReference>
<dbReference type="GO" id="GO:0004867">
    <property type="term" value="F:serine-type endopeptidase inhibitor activity"/>
    <property type="evidence" value="ECO:0007669"/>
    <property type="project" value="InterPro"/>
</dbReference>
<accession>A0A3Q3VMA9</accession>
<proteinExistence type="predicted"/>
<organism evidence="3 4">
    <name type="scientific">Mola mola</name>
    <name type="common">Ocean sunfish</name>
    <name type="synonym">Tetraodon mola</name>
    <dbReference type="NCBI Taxonomy" id="94237"/>
    <lineage>
        <taxon>Eukaryota</taxon>
        <taxon>Metazoa</taxon>
        <taxon>Chordata</taxon>
        <taxon>Craniata</taxon>
        <taxon>Vertebrata</taxon>
        <taxon>Euteleostomi</taxon>
        <taxon>Actinopterygii</taxon>
        <taxon>Neopterygii</taxon>
        <taxon>Teleostei</taxon>
        <taxon>Neoteleostei</taxon>
        <taxon>Acanthomorphata</taxon>
        <taxon>Eupercaria</taxon>
        <taxon>Tetraodontiformes</taxon>
        <taxon>Molidae</taxon>
        <taxon>Mola</taxon>
    </lineage>
</organism>
<name>A0A3Q3VMA9_MOLML</name>
<dbReference type="SUPFAM" id="SSF57362">
    <property type="entry name" value="BPTI-like"/>
    <property type="match status" value="1"/>
</dbReference>
<dbReference type="PANTHER" id="PTHR10083">
    <property type="entry name" value="KUNITZ-TYPE PROTEASE INHIBITOR-RELATED"/>
    <property type="match status" value="1"/>
</dbReference>
<evidence type="ECO:0000313" key="4">
    <source>
        <dbReference type="Proteomes" id="UP000261620"/>
    </source>
</evidence>
<reference evidence="3" key="2">
    <citation type="submission" date="2025-09" db="UniProtKB">
        <authorList>
            <consortium name="Ensembl"/>
        </authorList>
    </citation>
    <scope>IDENTIFICATION</scope>
</reference>
<dbReference type="PROSITE" id="PS00280">
    <property type="entry name" value="BPTI_KUNITZ_1"/>
    <property type="match status" value="1"/>
</dbReference>
<dbReference type="FunFam" id="4.10.410.10:FF:000020">
    <property type="entry name" value="Collagen, type VI, alpha 3"/>
    <property type="match status" value="1"/>
</dbReference>
<dbReference type="PANTHER" id="PTHR10083:SF375">
    <property type="entry name" value="BPTI_KUNITZ INHIBITOR DOMAIN-CONTAINING PROTEIN"/>
    <property type="match status" value="1"/>
</dbReference>
<keyword evidence="4" id="KW-1185">Reference proteome</keyword>
<evidence type="ECO:0000259" key="2">
    <source>
        <dbReference type="PROSITE" id="PS50279"/>
    </source>
</evidence>
<sequence length="147" mass="16551">MSLYSSNTLTTFTSLTASAIDRCLEPMSEGTCSEFVLLWFFHLRSGECRPFVYGGCGGNGNRFSSRQECQSWCESVKCFKKGFCFNDDGEERIFLKARRGSQVPTLVLLMCQHVTAWQPMRRLAASRGVSRMTWMLAQGCSLMAPTK</sequence>
<dbReference type="Ensembl" id="ENSMMOT00000002738.1">
    <property type="protein sequence ID" value="ENSMMOP00000002696.1"/>
    <property type="gene ID" value="ENSMMOG00000002159.1"/>
</dbReference>
<keyword evidence="1" id="KW-1015">Disulfide bond</keyword>
<dbReference type="AlphaFoldDB" id="A0A3Q3VMA9"/>
<dbReference type="PROSITE" id="PS50279">
    <property type="entry name" value="BPTI_KUNITZ_2"/>
    <property type="match status" value="1"/>
</dbReference>
<dbReference type="InterPro" id="IPR036880">
    <property type="entry name" value="Kunitz_BPTI_sf"/>
</dbReference>
<dbReference type="InterPro" id="IPR002223">
    <property type="entry name" value="Kunitz_BPTI"/>
</dbReference>
<protein>
    <recommendedName>
        <fullName evidence="2">BPTI/Kunitz inhibitor domain-containing protein</fullName>
    </recommendedName>
</protein>
<evidence type="ECO:0000256" key="1">
    <source>
        <dbReference type="ARBA" id="ARBA00023157"/>
    </source>
</evidence>
<dbReference type="Pfam" id="PF00014">
    <property type="entry name" value="Kunitz_BPTI"/>
    <property type="match status" value="1"/>
</dbReference>
<dbReference type="InterPro" id="IPR020901">
    <property type="entry name" value="Prtase_inh_Kunz-CS"/>
</dbReference>